<organism evidence="1 2">
    <name type="scientific">Paractinoplanes toevensis</name>
    <dbReference type="NCBI Taxonomy" id="571911"/>
    <lineage>
        <taxon>Bacteria</taxon>
        <taxon>Bacillati</taxon>
        <taxon>Actinomycetota</taxon>
        <taxon>Actinomycetes</taxon>
        <taxon>Micromonosporales</taxon>
        <taxon>Micromonosporaceae</taxon>
        <taxon>Paractinoplanes</taxon>
    </lineage>
</organism>
<dbReference type="EMBL" id="BOQN01000096">
    <property type="protein sequence ID" value="GIM95684.1"/>
    <property type="molecule type" value="Genomic_DNA"/>
</dbReference>
<reference evidence="1 2" key="1">
    <citation type="submission" date="2021-03" db="EMBL/GenBank/DDBJ databases">
        <title>Whole genome shotgun sequence of Actinoplanes toevensis NBRC 105298.</title>
        <authorList>
            <person name="Komaki H."/>
            <person name="Tamura T."/>
        </authorList>
    </citation>
    <scope>NUCLEOTIDE SEQUENCE [LARGE SCALE GENOMIC DNA]</scope>
    <source>
        <strain evidence="1 2">NBRC 105298</strain>
    </source>
</reference>
<dbReference type="AlphaFoldDB" id="A0A919TK27"/>
<name>A0A919TK27_9ACTN</name>
<protein>
    <submittedName>
        <fullName evidence="1">Uncharacterized protein</fullName>
    </submittedName>
</protein>
<dbReference type="Proteomes" id="UP000677082">
    <property type="component" value="Unassembled WGS sequence"/>
</dbReference>
<keyword evidence="2" id="KW-1185">Reference proteome</keyword>
<sequence length="82" mass="8617">MANDEHAAEPSAREATDRLALALEDAGFDVGRDFPALNDAVDRDGSAVVHLGDVRPAIAGRLAALIHATALTADPVEEDRDK</sequence>
<dbReference type="RefSeq" id="WP_213011380.1">
    <property type="nucleotide sequence ID" value="NZ_BOQN01000096.1"/>
</dbReference>
<evidence type="ECO:0000313" key="2">
    <source>
        <dbReference type="Proteomes" id="UP000677082"/>
    </source>
</evidence>
<gene>
    <name evidence="1" type="ORF">Ato02nite_074770</name>
</gene>
<evidence type="ECO:0000313" key="1">
    <source>
        <dbReference type="EMBL" id="GIM95684.1"/>
    </source>
</evidence>
<accession>A0A919TK27</accession>
<proteinExistence type="predicted"/>
<comment type="caution">
    <text evidence="1">The sequence shown here is derived from an EMBL/GenBank/DDBJ whole genome shotgun (WGS) entry which is preliminary data.</text>
</comment>